<dbReference type="AlphaFoldDB" id="A0A6V7R0J4"/>
<accession>A0A6V7R0J4</accession>
<dbReference type="GO" id="GO:0006310">
    <property type="term" value="P:DNA recombination"/>
    <property type="evidence" value="ECO:0007669"/>
    <property type="project" value="InterPro"/>
</dbReference>
<evidence type="ECO:0000256" key="4">
    <source>
        <dbReference type="ARBA" id="ARBA00031709"/>
    </source>
</evidence>
<dbReference type="CDD" id="cd17242">
    <property type="entry name" value="MobM_relaxase"/>
    <property type="match status" value="1"/>
</dbReference>
<evidence type="ECO:0000313" key="6">
    <source>
        <dbReference type="EMBL" id="CAD2070482.1"/>
    </source>
</evidence>
<dbReference type="EMBL" id="CAJEWD010000002">
    <property type="protein sequence ID" value="CAD2070482.1"/>
    <property type="molecule type" value="Genomic_DNA"/>
</dbReference>
<dbReference type="Proteomes" id="UP000589351">
    <property type="component" value="Unassembled WGS sequence"/>
</dbReference>
<dbReference type="NCBIfam" id="NF041497">
    <property type="entry name" value="MobV"/>
    <property type="match status" value="1"/>
</dbReference>
<dbReference type="Gene3D" id="3.30.930.30">
    <property type="match status" value="1"/>
</dbReference>
<evidence type="ECO:0000256" key="1">
    <source>
        <dbReference type="ARBA" id="ARBA00002445"/>
    </source>
</evidence>
<protein>
    <recommendedName>
        <fullName evidence="4">Mobilization protein</fullName>
    </recommendedName>
    <alternativeName>
        <fullName evidence="3">Plasmid recombinase</fullName>
    </alternativeName>
</protein>
<organism evidence="6 7">
    <name type="scientific">Jeotgalicoccus meleagridis</name>
    <dbReference type="NCBI Taxonomy" id="2759181"/>
    <lineage>
        <taxon>Bacteria</taxon>
        <taxon>Bacillati</taxon>
        <taxon>Bacillota</taxon>
        <taxon>Bacilli</taxon>
        <taxon>Bacillales</taxon>
        <taxon>Staphylococcaceae</taxon>
        <taxon>Jeotgalicoccus</taxon>
    </lineage>
</organism>
<comment type="function">
    <text evidence="1">The interaction of the RSA site and the PRE protein may not only serves a function in plasmid maintenance, but may also contributes to the distribution of small antibiotic resistance plasmids among Gram-positive bacteria.</text>
</comment>
<proteinExistence type="inferred from homology"/>
<evidence type="ECO:0000256" key="2">
    <source>
        <dbReference type="ARBA" id="ARBA00010657"/>
    </source>
</evidence>
<gene>
    <name evidence="6" type="ORF">JEODO184_00004</name>
</gene>
<sequence length="396" mass="46973">MSYSILRVARVKGSSNSKGIQKHNQRENKNYNNKDINHENTYKNYDLINENKIDYSEKIEDTIHANYSGKRAIRKDAIKHVDGLITSDNEFFNKLNEEETNQFFRDSLDFLEQEYGKENMLYATVHLDEKVPHMHFGFVPLTDDGRLSAKEKLGNKKAMTELQDRFNQYVNAKGYKLQRGTAKEVSERQHQDIDKFKKETEYHKQELATVQKDLTKLEKQLDAHISDLRASSDFEYENEVEVKKGFLTGREELETGRKVVSAEEFERIQRTVTSARDVLDDYEKIRETDFFKENEELKSKNLKYAAFSIETDKENKKLKKEYEEYKELFTKYQKLTRGLYTTLRDSFQGFDKVYDNISNKLQQNDKTAVFGQFMDFVKEEVREQERTKQRDIDIER</sequence>
<dbReference type="InterPro" id="IPR001668">
    <property type="entry name" value="Mob_Pre"/>
</dbReference>
<feature type="coiled-coil region" evidence="5">
    <location>
        <begin position="308"/>
        <end position="335"/>
    </location>
</feature>
<dbReference type="Pfam" id="PF01076">
    <property type="entry name" value="Mob_Pre"/>
    <property type="match status" value="1"/>
</dbReference>
<evidence type="ECO:0000256" key="3">
    <source>
        <dbReference type="ARBA" id="ARBA00029953"/>
    </source>
</evidence>
<dbReference type="GO" id="GO:0003677">
    <property type="term" value="F:DNA binding"/>
    <property type="evidence" value="ECO:0007669"/>
    <property type="project" value="InterPro"/>
</dbReference>
<dbReference type="RefSeq" id="WP_183369008.1">
    <property type="nucleotide sequence ID" value="NZ_CAJEWD010000002.1"/>
</dbReference>
<keyword evidence="5" id="KW-0175">Coiled coil</keyword>
<evidence type="ECO:0000256" key="5">
    <source>
        <dbReference type="SAM" id="Coils"/>
    </source>
</evidence>
<name>A0A6V7R0J4_9STAP</name>
<evidence type="ECO:0000313" key="7">
    <source>
        <dbReference type="Proteomes" id="UP000589351"/>
    </source>
</evidence>
<reference evidence="6 7" key="1">
    <citation type="submission" date="2020-07" db="EMBL/GenBank/DDBJ databases">
        <authorList>
            <person name="Criscuolo A."/>
        </authorList>
    </citation>
    <scope>NUCLEOTIDE SEQUENCE [LARGE SCALE GENOMIC DNA]</scope>
    <source>
        <strain evidence="6">CIP111649</strain>
    </source>
</reference>
<keyword evidence="7" id="KW-1185">Reference proteome</keyword>
<comment type="similarity">
    <text evidence="2">Belongs to the plasmid mobilization pre family.</text>
</comment>
<comment type="caution">
    <text evidence="6">The sequence shown here is derived from an EMBL/GenBank/DDBJ whole genome shotgun (WGS) entry which is preliminary data.</text>
</comment>